<proteinExistence type="predicted"/>
<protein>
    <submittedName>
        <fullName evidence="2">Uncharacterized protein</fullName>
    </submittedName>
</protein>
<feature type="region of interest" description="Disordered" evidence="1">
    <location>
        <begin position="191"/>
        <end position="213"/>
    </location>
</feature>
<dbReference type="AlphaFoldDB" id="A0A511N7B1"/>
<feature type="region of interest" description="Disordered" evidence="1">
    <location>
        <begin position="96"/>
        <end position="129"/>
    </location>
</feature>
<comment type="caution">
    <text evidence="2">The sequence shown here is derived from an EMBL/GenBank/DDBJ whole genome shotgun (WGS) entry which is preliminary data.</text>
</comment>
<dbReference type="EMBL" id="BJXB01000023">
    <property type="protein sequence ID" value="GEM48724.1"/>
    <property type="molecule type" value="Genomic_DNA"/>
</dbReference>
<dbReference type="Proteomes" id="UP000321306">
    <property type="component" value="Unassembled WGS sequence"/>
</dbReference>
<feature type="compositionally biased region" description="Basic and acidic residues" evidence="1">
    <location>
        <begin position="114"/>
        <end position="125"/>
    </location>
</feature>
<accession>A0A511N7B1</accession>
<keyword evidence="3" id="KW-1185">Reference proteome</keyword>
<dbReference type="RefSeq" id="WP_146888036.1">
    <property type="nucleotide sequence ID" value="NZ_BJXB01000023.1"/>
</dbReference>
<evidence type="ECO:0000313" key="3">
    <source>
        <dbReference type="Proteomes" id="UP000321306"/>
    </source>
</evidence>
<evidence type="ECO:0000256" key="1">
    <source>
        <dbReference type="SAM" id="MobiDB-lite"/>
    </source>
</evidence>
<dbReference type="OrthoDB" id="10007604at2"/>
<sequence>MSIAAYQRVKSHSRQKGSRLLCLLILADRARDNGTGIFVDDYSQFVRDVARDMRMTPKQTSNILKELLETDELKKLELPEAKLEFQIVFPRTRYTGRESAPVRHKTTKNAGQDNRNHPVTSEKRFPGTVEKISGKSFPEMQEKISQNGEKPSTRAAEKTASEIQFFASENFSCIYKNINNNTNTLVGREVEEATHPPTSLPSPEVPPQGQPAKPTHDDRLRFFVNLMGYGKASHYEAHLERWDTQYSREFISLAWRLAPAHKHPRVGYPRPEFLFVDWLNRHKDCPWPDALQRQYALDLAKEFPADTVPGAPASAPKTSPEAALVVGQRYLVQGKEAVLSDLGPTSAYVCFECDDGDFIDVRKVDVPNVVRPFQHGGMA</sequence>
<evidence type="ECO:0000313" key="2">
    <source>
        <dbReference type="EMBL" id="GEM48724.1"/>
    </source>
</evidence>
<gene>
    <name evidence="2" type="ORF">DC3_43590</name>
</gene>
<feature type="region of interest" description="Disordered" evidence="1">
    <location>
        <begin position="137"/>
        <end position="156"/>
    </location>
</feature>
<feature type="compositionally biased region" description="Pro residues" evidence="1">
    <location>
        <begin position="198"/>
        <end position="209"/>
    </location>
</feature>
<organism evidence="2 3">
    <name type="scientific">Deinococcus cellulosilyticus (strain DSM 18568 / NBRC 106333 / KACC 11606 / 5516J-15)</name>
    <dbReference type="NCBI Taxonomy" id="1223518"/>
    <lineage>
        <taxon>Bacteria</taxon>
        <taxon>Thermotogati</taxon>
        <taxon>Deinococcota</taxon>
        <taxon>Deinococci</taxon>
        <taxon>Deinococcales</taxon>
        <taxon>Deinococcaceae</taxon>
        <taxon>Deinococcus</taxon>
    </lineage>
</organism>
<reference evidence="2 3" key="1">
    <citation type="submission" date="2019-07" db="EMBL/GenBank/DDBJ databases">
        <title>Whole genome shotgun sequence of Deinococcus cellulosilyticus NBRC 106333.</title>
        <authorList>
            <person name="Hosoyama A."/>
            <person name="Uohara A."/>
            <person name="Ohji S."/>
            <person name="Ichikawa N."/>
        </authorList>
    </citation>
    <scope>NUCLEOTIDE SEQUENCE [LARGE SCALE GENOMIC DNA]</scope>
    <source>
        <strain evidence="2 3">NBRC 106333</strain>
    </source>
</reference>
<name>A0A511N7B1_DEIC1</name>